<proteinExistence type="predicted"/>
<name>A0A382L264_9ZZZZ</name>
<organism evidence="1">
    <name type="scientific">marine metagenome</name>
    <dbReference type="NCBI Taxonomy" id="408172"/>
    <lineage>
        <taxon>unclassified sequences</taxon>
        <taxon>metagenomes</taxon>
        <taxon>ecological metagenomes</taxon>
    </lineage>
</organism>
<dbReference type="AlphaFoldDB" id="A0A382L264"/>
<sequence>MKLSDSNRKLKTSNAKIGNQKKYNKKDSIIFDRTGDDKSSLLINDNSTWIDNGTKGCDYNSYFLCFM</sequence>
<protein>
    <submittedName>
        <fullName evidence="1">Uncharacterized protein</fullName>
    </submittedName>
</protein>
<evidence type="ECO:0000313" key="1">
    <source>
        <dbReference type="EMBL" id="SVC28981.1"/>
    </source>
</evidence>
<accession>A0A382L264</accession>
<dbReference type="EMBL" id="UINC01083352">
    <property type="protein sequence ID" value="SVC28981.1"/>
    <property type="molecule type" value="Genomic_DNA"/>
</dbReference>
<gene>
    <name evidence="1" type="ORF">METZ01_LOCUS281835</name>
</gene>
<reference evidence="1" key="1">
    <citation type="submission" date="2018-05" db="EMBL/GenBank/DDBJ databases">
        <authorList>
            <person name="Lanie J.A."/>
            <person name="Ng W.-L."/>
            <person name="Kazmierczak K.M."/>
            <person name="Andrzejewski T.M."/>
            <person name="Davidsen T.M."/>
            <person name="Wayne K.J."/>
            <person name="Tettelin H."/>
            <person name="Glass J.I."/>
            <person name="Rusch D."/>
            <person name="Podicherti R."/>
            <person name="Tsui H.-C.T."/>
            <person name="Winkler M.E."/>
        </authorList>
    </citation>
    <scope>NUCLEOTIDE SEQUENCE</scope>
</reference>